<dbReference type="AlphaFoldDB" id="A0AAE3L275"/>
<feature type="chain" id="PRO_5042134737" evidence="1">
    <location>
        <begin position="21"/>
        <end position="204"/>
    </location>
</feature>
<dbReference type="RefSeq" id="WP_259056213.1">
    <property type="nucleotide sequence ID" value="NZ_JANUCT010000015.1"/>
</dbReference>
<feature type="signal peptide" evidence="1">
    <location>
        <begin position="1"/>
        <end position="20"/>
    </location>
</feature>
<keyword evidence="1" id="KW-0732">Signal</keyword>
<organism evidence="2 3">
    <name type="scientific">Methylohalomonas lacus</name>
    <dbReference type="NCBI Taxonomy" id="398773"/>
    <lineage>
        <taxon>Bacteria</taxon>
        <taxon>Pseudomonadati</taxon>
        <taxon>Pseudomonadota</taxon>
        <taxon>Gammaproteobacteria</taxon>
        <taxon>Methylohalomonadales</taxon>
        <taxon>Methylohalomonadaceae</taxon>
        <taxon>Methylohalomonas</taxon>
    </lineage>
</organism>
<protein>
    <submittedName>
        <fullName evidence="2">Uncharacterized protein</fullName>
    </submittedName>
</protein>
<proteinExistence type="predicted"/>
<evidence type="ECO:0000256" key="1">
    <source>
        <dbReference type="SAM" id="SignalP"/>
    </source>
</evidence>
<accession>A0AAE3L275</accession>
<comment type="caution">
    <text evidence="2">The sequence shown here is derived from an EMBL/GenBank/DDBJ whole genome shotgun (WGS) entry which is preliminary data.</text>
</comment>
<gene>
    <name evidence="2" type="ORF">J2T55_002094</name>
</gene>
<name>A0AAE3L275_9GAMM</name>
<sequence>MTGKPVLAALALWFASMPLAAEIVPIERSVAFGLGWGMTSEALATDGVELQDPVAQHDSVRVYRLWSLPGDLGDGESYRLWLTPDNGLQGIKVTGQVVANDRTGEKIRQRYDELKAILAERFGSADKTAEYSGREKYTEYYEFNKCLAHDGCGRWSSYFSDHETRVLLRLRAVDRDSSHYELIYAGPHWQADWLEEADDWLSAD</sequence>
<reference evidence="2" key="1">
    <citation type="submission" date="2022-08" db="EMBL/GenBank/DDBJ databases">
        <title>Genomic Encyclopedia of Type Strains, Phase III (KMG-III): the genomes of soil and plant-associated and newly described type strains.</title>
        <authorList>
            <person name="Whitman W."/>
        </authorList>
    </citation>
    <scope>NUCLEOTIDE SEQUENCE</scope>
    <source>
        <strain evidence="2">HMT 1</strain>
    </source>
</reference>
<dbReference type="EMBL" id="JANUCT010000015">
    <property type="protein sequence ID" value="MCS3904061.1"/>
    <property type="molecule type" value="Genomic_DNA"/>
</dbReference>
<evidence type="ECO:0000313" key="3">
    <source>
        <dbReference type="Proteomes" id="UP001204445"/>
    </source>
</evidence>
<dbReference type="Proteomes" id="UP001204445">
    <property type="component" value="Unassembled WGS sequence"/>
</dbReference>
<evidence type="ECO:0000313" key="2">
    <source>
        <dbReference type="EMBL" id="MCS3904061.1"/>
    </source>
</evidence>
<keyword evidence="3" id="KW-1185">Reference proteome</keyword>